<dbReference type="Gene3D" id="3.60.10.10">
    <property type="entry name" value="Endonuclease/exonuclease/phosphatase"/>
    <property type="match status" value="1"/>
</dbReference>
<dbReference type="EMBL" id="JBGBPQ010000001">
    <property type="protein sequence ID" value="KAL1530871.1"/>
    <property type="molecule type" value="Genomic_DNA"/>
</dbReference>
<evidence type="ECO:0000313" key="3">
    <source>
        <dbReference type="Proteomes" id="UP001515480"/>
    </source>
</evidence>
<evidence type="ECO:0000313" key="2">
    <source>
        <dbReference type="EMBL" id="KAL1530871.1"/>
    </source>
</evidence>
<dbReference type="InterPro" id="IPR050410">
    <property type="entry name" value="CCR4/nocturin_mRNA_transcr"/>
</dbReference>
<feature type="domain" description="Endonuclease/exonuclease/phosphatase" evidence="1">
    <location>
        <begin position="57"/>
        <end position="292"/>
    </location>
</feature>
<dbReference type="PANTHER" id="PTHR12121:SF34">
    <property type="entry name" value="PROTEIN ANGEL"/>
    <property type="match status" value="1"/>
</dbReference>
<dbReference type="Pfam" id="PF03372">
    <property type="entry name" value="Exo_endo_phos"/>
    <property type="match status" value="1"/>
</dbReference>
<dbReference type="InterPro" id="IPR036691">
    <property type="entry name" value="Endo/exonu/phosph_ase_sf"/>
</dbReference>
<keyword evidence="3" id="KW-1185">Reference proteome</keyword>
<reference evidence="2 3" key="1">
    <citation type="journal article" date="2024" name="Science">
        <title>Giant polyketide synthase enzymes in the biosynthesis of giant marine polyether toxins.</title>
        <authorList>
            <person name="Fallon T.R."/>
            <person name="Shende V.V."/>
            <person name="Wierzbicki I.H."/>
            <person name="Pendleton A.L."/>
            <person name="Watervoot N.F."/>
            <person name="Auber R.P."/>
            <person name="Gonzalez D.J."/>
            <person name="Wisecaver J.H."/>
            <person name="Moore B.S."/>
        </authorList>
    </citation>
    <scope>NUCLEOTIDE SEQUENCE [LARGE SCALE GENOMIC DNA]</scope>
    <source>
        <strain evidence="2 3">12B1</strain>
    </source>
</reference>
<protein>
    <recommendedName>
        <fullName evidence="1">Endonuclease/exonuclease/phosphatase domain-containing protein</fullName>
    </recommendedName>
</protein>
<dbReference type="PANTHER" id="PTHR12121">
    <property type="entry name" value="CARBON CATABOLITE REPRESSOR PROTEIN 4"/>
    <property type="match status" value="1"/>
</dbReference>
<accession>A0AB34K993</accession>
<dbReference type="AlphaFoldDB" id="A0AB34K993"/>
<dbReference type="InterPro" id="IPR005135">
    <property type="entry name" value="Endo/exonuclease/phosphatase"/>
</dbReference>
<dbReference type="GO" id="GO:0000175">
    <property type="term" value="F:3'-5'-RNA exonuclease activity"/>
    <property type="evidence" value="ECO:0007669"/>
    <property type="project" value="TreeGrafter"/>
</dbReference>
<proteinExistence type="predicted"/>
<gene>
    <name evidence="2" type="ORF">AB1Y20_001765</name>
</gene>
<sequence>MIITDGDELVSLVLMRWHHRLVLFATRCLLGVQARRAAARPVHSRAAASANKWVSLVTWNLLAPCFVSPSKYPWAGTQALDWQHRHERILSQLARLDADVVCLQEVERASWDRLNADFHELGYDSVLQQSTSNVENPIANVVLLRRGQLELVRAESRSRALITVLQAAGASDEGLAEGEEARLYLANVHFEAGADKAAQRQFQLNSLLKRLVFQRSLDVAAASGRPRALAPSSDASGAPIVIAGDFNCDRRSPLYTFLSEGVAADETKQTPSSAQVLLPLTDAYSSAPPPWGSAQPHRIPSIDHPSDHMPLGALISWAGAPVEVSGQRPAWQQLYVENVIRGDNNFVSG</sequence>
<dbReference type="Proteomes" id="UP001515480">
    <property type="component" value="Unassembled WGS sequence"/>
</dbReference>
<dbReference type="SUPFAM" id="SSF56219">
    <property type="entry name" value="DNase I-like"/>
    <property type="match status" value="1"/>
</dbReference>
<comment type="caution">
    <text evidence="2">The sequence shown here is derived from an EMBL/GenBank/DDBJ whole genome shotgun (WGS) entry which is preliminary data.</text>
</comment>
<name>A0AB34K993_PRYPA</name>
<evidence type="ECO:0000259" key="1">
    <source>
        <dbReference type="Pfam" id="PF03372"/>
    </source>
</evidence>
<organism evidence="2 3">
    <name type="scientific">Prymnesium parvum</name>
    <name type="common">Toxic golden alga</name>
    <dbReference type="NCBI Taxonomy" id="97485"/>
    <lineage>
        <taxon>Eukaryota</taxon>
        <taxon>Haptista</taxon>
        <taxon>Haptophyta</taxon>
        <taxon>Prymnesiophyceae</taxon>
        <taxon>Prymnesiales</taxon>
        <taxon>Prymnesiaceae</taxon>
        <taxon>Prymnesium</taxon>
    </lineage>
</organism>